<evidence type="ECO:0000256" key="2">
    <source>
        <dbReference type="SAM" id="Phobius"/>
    </source>
</evidence>
<keyword evidence="5" id="KW-1185">Reference proteome</keyword>
<evidence type="ECO:0000313" key="5">
    <source>
        <dbReference type="Proteomes" id="UP001589896"/>
    </source>
</evidence>
<evidence type="ECO:0000256" key="1">
    <source>
        <dbReference type="SAM" id="MobiDB-lite"/>
    </source>
</evidence>
<feature type="compositionally biased region" description="Polar residues" evidence="1">
    <location>
        <begin position="75"/>
        <end position="85"/>
    </location>
</feature>
<feature type="domain" description="DUF6458" evidence="3">
    <location>
        <begin position="1"/>
        <end position="68"/>
    </location>
</feature>
<evidence type="ECO:0000313" key="4">
    <source>
        <dbReference type="EMBL" id="MFC0681187.1"/>
    </source>
</evidence>
<protein>
    <submittedName>
        <fullName evidence="4">DUF6458 family protein</fullName>
    </submittedName>
</protein>
<feature type="transmembrane region" description="Helical" evidence="2">
    <location>
        <begin position="34"/>
        <end position="52"/>
    </location>
</feature>
<keyword evidence="2" id="KW-0472">Membrane</keyword>
<accession>A0ABV6RW38</accession>
<sequence>MSIGAGIFMFVVGAILAFALNVEAGWIDLQLVGYLLMAGGVVTVLIGLVFLFRRRSAVATTRTAADPASGERVTQRSASSDGPLV</sequence>
<proteinExistence type="predicted"/>
<dbReference type="Pfam" id="PF20059">
    <property type="entry name" value="DUF6458"/>
    <property type="match status" value="1"/>
</dbReference>
<gene>
    <name evidence="4" type="ORF">ACFFGH_25440</name>
</gene>
<keyword evidence="2" id="KW-1133">Transmembrane helix</keyword>
<dbReference type="InterPro" id="IPR045597">
    <property type="entry name" value="DUF6458"/>
</dbReference>
<comment type="caution">
    <text evidence="4">The sequence shown here is derived from an EMBL/GenBank/DDBJ whole genome shotgun (WGS) entry which is preliminary data.</text>
</comment>
<reference evidence="4 5" key="1">
    <citation type="submission" date="2024-09" db="EMBL/GenBank/DDBJ databases">
        <authorList>
            <person name="Sun Q."/>
            <person name="Mori K."/>
        </authorList>
    </citation>
    <scope>NUCLEOTIDE SEQUENCE [LARGE SCALE GENOMIC DNA]</scope>
    <source>
        <strain evidence="4 5">KCTC 23076</strain>
    </source>
</reference>
<organism evidence="4 5">
    <name type="scientific">Lysobacter korlensis</name>
    <dbReference type="NCBI Taxonomy" id="553636"/>
    <lineage>
        <taxon>Bacteria</taxon>
        <taxon>Pseudomonadati</taxon>
        <taxon>Pseudomonadota</taxon>
        <taxon>Gammaproteobacteria</taxon>
        <taxon>Lysobacterales</taxon>
        <taxon>Lysobacteraceae</taxon>
        <taxon>Lysobacter</taxon>
    </lineage>
</organism>
<dbReference type="RefSeq" id="WP_386673572.1">
    <property type="nucleotide sequence ID" value="NZ_JBHLTG010000007.1"/>
</dbReference>
<evidence type="ECO:0000259" key="3">
    <source>
        <dbReference type="Pfam" id="PF20059"/>
    </source>
</evidence>
<keyword evidence="2" id="KW-0812">Transmembrane</keyword>
<feature type="region of interest" description="Disordered" evidence="1">
    <location>
        <begin position="60"/>
        <end position="85"/>
    </location>
</feature>
<dbReference type="EMBL" id="JBHLTG010000007">
    <property type="protein sequence ID" value="MFC0681187.1"/>
    <property type="molecule type" value="Genomic_DNA"/>
</dbReference>
<dbReference type="Proteomes" id="UP001589896">
    <property type="component" value="Unassembled WGS sequence"/>
</dbReference>
<name>A0ABV6RW38_9GAMM</name>